<name>A0A927H6R2_9BACL</name>
<dbReference type="InterPro" id="IPR036249">
    <property type="entry name" value="Thioredoxin-like_sf"/>
</dbReference>
<dbReference type="Pfam" id="PF01323">
    <property type="entry name" value="DSBA"/>
    <property type="match status" value="1"/>
</dbReference>
<accession>A0A927H6R2</accession>
<organism evidence="2 3">
    <name type="scientific">Paenibacillus arenilitoris</name>
    <dbReference type="NCBI Taxonomy" id="2772299"/>
    <lineage>
        <taxon>Bacteria</taxon>
        <taxon>Bacillati</taxon>
        <taxon>Bacillota</taxon>
        <taxon>Bacilli</taxon>
        <taxon>Bacillales</taxon>
        <taxon>Paenibacillaceae</taxon>
        <taxon>Paenibacillus</taxon>
    </lineage>
</organism>
<dbReference type="GO" id="GO:0016491">
    <property type="term" value="F:oxidoreductase activity"/>
    <property type="evidence" value="ECO:0007669"/>
    <property type="project" value="InterPro"/>
</dbReference>
<dbReference type="Gene3D" id="3.40.30.10">
    <property type="entry name" value="Glutaredoxin"/>
    <property type="match status" value="1"/>
</dbReference>
<gene>
    <name evidence="2" type="ORF">IDH41_14325</name>
</gene>
<dbReference type="CDD" id="cd03024">
    <property type="entry name" value="DsbA_FrnE"/>
    <property type="match status" value="1"/>
</dbReference>
<reference evidence="2" key="1">
    <citation type="submission" date="2020-09" db="EMBL/GenBank/DDBJ databases">
        <title>A novel bacterium of genus Paenibacillus, isolated from South China Sea.</title>
        <authorList>
            <person name="Huang H."/>
            <person name="Mo K."/>
            <person name="Hu Y."/>
        </authorList>
    </citation>
    <scope>NUCLEOTIDE SEQUENCE</scope>
    <source>
        <strain evidence="2">IB182493</strain>
    </source>
</reference>
<protein>
    <submittedName>
        <fullName evidence="2">DsbA family oxidoreductase</fullName>
    </submittedName>
</protein>
<evidence type="ECO:0000259" key="1">
    <source>
        <dbReference type="Pfam" id="PF01323"/>
    </source>
</evidence>
<sequence length="240" mass="26349">MKVEIWSDYVCPFCYIGKKKFEAALEKFAHKDKIETTFRSFELDPGADSNSNVSTFSMLASKYGMSIEQAKASTVSVAQQAAAVGLAFRFEGTVETNTFDAHRMVHFAAGHGKDKELSERLFKAHFTDGINIGQRERLIELCAEVGLPADEAAAALQSGLHADVVREEEEEGSRLGIRGVPFYVIDRKYAVSGAQSPEVFLDALNKAWEEKYPTLVQVEAGNPDAMCADGVCAPKREPQS</sequence>
<dbReference type="InterPro" id="IPR001853">
    <property type="entry name" value="DSBA-like_thioredoxin_dom"/>
</dbReference>
<dbReference type="PANTHER" id="PTHR13887:SF41">
    <property type="entry name" value="THIOREDOXIN SUPERFAMILY PROTEIN"/>
    <property type="match status" value="1"/>
</dbReference>
<comment type="caution">
    <text evidence="2">The sequence shown here is derived from an EMBL/GenBank/DDBJ whole genome shotgun (WGS) entry which is preliminary data.</text>
</comment>
<proteinExistence type="predicted"/>
<keyword evidence="3" id="KW-1185">Reference proteome</keyword>
<dbReference type="RefSeq" id="WP_190862146.1">
    <property type="nucleotide sequence ID" value="NZ_JACXIY010000016.1"/>
</dbReference>
<dbReference type="Proteomes" id="UP000632125">
    <property type="component" value="Unassembled WGS sequence"/>
</dbReference>
<dbReference type="EMBL" id="JACXIY010000016">
    <property type="protein sequence ID" value="MBD2869762.1"/>
    <property type="molecule type" value="Genomic_DNA"/>
</dbReference>
<evidence type="ECO:0000313" key="3">
    <source>
        <dbReference type="Proteomes" id="UP000632125"/>
    </source>
</evidence>
<dbReference type="PANTHER" id="PTHR13887">
    <property type="entry name" value="GLUTATHIONE S-TRANSFERASE KAPPA"/>
    <property type="match status" value="1"/>
</dbReference>
<feature type="domain" description="DSBA-like thioredoxin" evidence="1">
    <location>
        <begin position="3"/>
        <end position="204"/>
    </location>
</feature>
<dbReference type="AlphaFoldDB" id="A0A927H6R2"/>
<evidence type="ECO:0000313" key="2">
    <source>
        <dbReference type="EMBL" id="MBD2869762.1"/>
    </source>
</evidence>
<dbReference type="SUPFAM" id="SSF52833">
    <property type="entry name" value="Thioredoxin-like"/>
    <property type="match status" value="1"/>
</dbReference>